<dbReference type="InterPro" id="IPR005804">
    <property type="entry name" value="FA_desaturase_dom"/>
</dbReference>
<evidence type="ECO:0000256" key="4">
    <source>
        <dbReference type="ARBA" id="ARBA00022692"/>
    </source>
</evidence>
<dbReference type="RefSeq" id="XP_005767181.1">
    <property type="nucleotide sequence ID" value="XM_005767124.1"/>
</dbReference>
<dbReference type="EnsemblProtists" id="EOD14752">
    <property type="protein sequence ID" value="EOD14752"/>
    <property type="gene ID" value="EMIHUDRAFT_55855"/>
</dbReference>
<proteinExistence type="inferred from homology"/>
<dbReference type="PANTHER" id="PTHR11351:SF31">
    <property type="entry name" value="DESATURASE 1, ISOFORM A-RELATED"/>
    <property type="match status" value="1"/>
</dbReference>
<dbReference type="InterPro" id="IPR015876">
    <property type="entry name" value="Acyl-CoA_DS"/>
</dbReference>
<evidence type="ECO:0000256" key="12">
    <source>
        <dbReference type="RuleBase" id="RU000581"/>
    </source>
</evidence>
<evidence type="ECO:0000256" key="8">
    <source>
        <dbReference type="ARBA" id="ARBA00023004"/>
    </source>
</evidence>
<keyword evidence="9" id="KW-0443">Lipid metabolism</keyword>
<dbReference type="PRINTS" id="PR00075">
    <property type="entry name" value="FACDDSATRASE"/>
</dbReference>
<dbReference type="Pfam" id="PF00487">
    <property type="entry name" value="FA_desaturase"/>
    <property type="match status" value="1"/>
</dbReference>
<keyword evidence="3 12" id="KW-0444">Lipid biosynthesis</keyword>
<comment type="domain">
    <text evidence="12">The histidine box domains are involved in binding the catalytic metal ions.</text>
</comment>
<dbReference type="OMA" id="GVIINWF"/>
<keyword evidence="4 12" id="KW-0812">Transmembrane</keyword>
<keyword evidence="5" id="KW-0276">Fatty acid metabolism</keyword>
<dbReference type="GO" id="GO:0006633">
    <property type="term" value="P:fatty acid biosynthetic process"/>
    <property type="evidence" value="ECO:0007669"/>
    <property type="project" value="UniProtKB-KW"/>
</dbReference>
<evidence type="ECO:0000256" key="2">
    <source>
        <dbReference type="ARBA" id="ARBA00009295"/>
    </source>
</evidence>
<evidence type="ECO:0000256" key="7">
    <source>
        <dbReference type="ARBA" id="ARBA00023002"/>
    </source>
</evidence>
<dbReference type="GeneID" id="17260956"/>
<comment type="subcellular location">
    <subcellularLocation>
        <location evidence="1">Membrane</location>
        <topology evidence="1">Multi-pass membrane protein</topology>
    </subcellularLocation>
</comment>
<dbReference type="AlphaFoldDB" id="A0A0D3IU17"/>
<keyword evidence="15" id="KW-1185">Reference proteome</keyword>
<sequence>GITAGYHRYFAHGSYRTSRPFQFALAVLGASAWQKGPLWWASHHAEHHLHSDSAGDPHSPVCGSLLWAHMGWFWACMEYDAHPAAFQAGRGRVARFRQYPELVALDRFHHGPGIALGALAYAADGLPGLLWGFIVPTVGVWHATFAVNSACHRWGSRRFATTDNSRNNVWVALAAFGEGNHNNHHAFPWSARHGLTWREPDLSYAILRALELLGVVWDLRLPT</sequence>
<dbReference type="GO" id="GO:0016020">
    <property type="term" value="C:membrane"/>
    <property type="evidence" value="ECO:0007669"/>
    <property type="project" value="UniProtKB-SubCell"/>
</dbReference>
<evidence type="ECO:0000256" key="9">
    <source>
        <dbReference type="ARBA" id="ARBA00023098"/>
    </source>
</evidence>
<evidence type="ECO:0000256" key="6">
    <source>
        <dbReference type="ARBA" id="ARBA00022989"/>
    </source>
</evidence>
<reference evidence="15" key="1">
    <citation type="journal article" date="2013" name="Nature">
        <title>Pan genome of the phytoplankton Emiliania underpins its global distribution.</title>
        <authorList>
            <person name="Read B.A."/>
            <person name="Kegel J."/>
            <person name="Klute M.J."/>
            <person name="Kuo A."/>
            <person name="Lefebvre S.C."/>
            <person name="Maumus F."/>
            <person name="Mayer C."/>
            <person name="Miller J."/>
            <person name="Monier A."/>
            <person name="Salamov A."/>
            <person name="Young J."/>
            <person name="Aguilar M."/>
            <person name="Claverie J.M."/>
            <person name="Frickenhaus S."/>
            <person name="Gonzalez K."/>
            <person name="Herman E.K."/>
            <person name="Lin Y.C."/>
            <person name="Napier J."/>
            <person name="Ogata H."/>
            <person name="Sarno A.F."/>
            <person name="Shmutz J."/>
            <person name="Schroeder D."/>
            <person name="de Vargas C."/>
            <person name="Verret F."/>
            <person name="von Dassow P."/>
            <person name="Valentin K."/>
            <person name="Van de Peer Y."/>
            <person name="Wheeler G."/>
            <person name="Dacks J.B."/>
            <person name="Delwiche C.F."/>
            <person name="Dyhrman S.T."/>
            <person name="Glockner G."/>
            <person name="John U."/>
            <person name="Richards T."/>
            <person name="Worden A.Z."/>
            <person name="Zhang X."/>
            <person name="Grigoriev I.V."/>
            <person name="Allen A.E."/>
            <person name="Bidle K."/>
            <person name="Borodovsky M."/>
            <person name="Bowler C."/>
            <person name="Brownlee C."/>
            <person name="Cock J.M."/>
            <person name="Elias M."/>
            <person name="Gladyshev V.N."/>
            <person name="Groth M."/>
            <person name="Guda C."/>
            <person name="Hadaegh A."/>
            <person name="Iglesias-Rodriguez M.D."/>
            <person name="Jenkins J."/>
            <person name="Jones B.M."/>
            <person name="Lawson T."/>
            <person name="Leese F."/>
            <person name="Lindquist E."/>
            <person name="Lobanov A."/>
            <person name="Lomsadze A."/>
            <person name="Malik S.B."/>
            <person name="Marsh M.E."/>
            <person name="Mackinder L."/>
            <person name="Mock T."/>
            <person name="Mueller-Roeber B."/>
            <person name="Pagarete A."/>
            <person name="Parker M."/>
            <person name="Probert I."/>
            <person name="Quesneville H."/>
            <person name="Raines C."/>
            <person name="Rensing S.A."/>
            <person name="Riano-Pachon D.M."/>
            <person name="Richier S."/>
            <person name="Rokitta S."/>
            <person name="Shiraiwa Y."/>
            <person name="Soanes D.M."/>
            <person name="van der Giezen M."/>
            <person name="Wahlund T.M."/>
            <person name="Williams B."/>
            <person name="Wilson W."/>
            <person name="Wolfe G."/>
            <person name="Wurch L.L."/>
        </authorList>
    </citation>
    <scope>NUCLEOTIDE SEQUENCE</scope>
</reference>
<dbReference type="PaxDb" id="2903-EOD14752"/>
<dbReference type="PANTHER" id="PTHR11351">
    <property type="entry name" value="ACYL-COA DESATURASE"/>
    <property type="match status" value="1"/>
</dbReference>
<reference evidence="14" key="2">
    <citation type="submission" date="2024-10" db="UniProtKB">
        <authorList>
            <consortium name="EnsemblProtists"/>
        </authorList>
    </citation>
    <scope>IDENTIFICATION</scope>
</reference>
<keyword evidence="8" id="KW-0408">Iron</keyword>
<dbReference type="GO" id="GO:0016717">
    <property type="term" value="F:oxidoreductase activity, acting on paired donors, with oxidation of a pair of donors resulting in the reduction of molecular oxygen to two molecules of water"/>
    <property type="evidence" value="ECO:0007669"/>
    <property type="project" value="InterPro"/>
</dbReference>
<comment type="similarity">
    <text evidence="2 12">Belongs to the fatty acid desaturase type 1 family.</text>
</comment>
<keyword evidence="7 12" id="KW-0560">Oxidoreductase</keyword>
<dbReference type="STRING" id="2903.R1BY75"/>
<dbReference type="Proteomes" id="UP000013827">
    <property type="component" value="Unassembled WGS sequence"/>
</dbReference>
<evidence type="ECO:0000256" key="10">
    <source>
        <dbReference type="ARBA" id="ARBA00023136"/>
    </source>
</evidence>
<evidence type="ECO:0000259" key="13">
    <source>
        <dbReference type="Pfam" id="PF00487"/>
    </source>
</evidence>
<accession>A0A0D3IU17</accession>
<dbReference type="eggNOG" id="KOG1600">
    <property type="taxonomic scope" value="Eukaryota"/>
</dbReference>
<keyword evidence="10" id="KW-0472">Membrane</keyword>
<keyword evidence="6" id="KW-1133">Transmembrane helix</keyword>
<evidence type="ECO:0000256" key="1">
    <source>
        <dbReference type="ARBA" id="ARBA00004141"/>
    </source>
</evidence>
<name>A0A0D3IU17_EMIH1</name>
<evidence type="ECO:0000256" key="5">
    <source>
        <dbReference type="ARBA" id="ARBA00022832"/>
    </source>
</evidence>
<comment type="cofactor">
    <cofactor evidence="12">
        <name>Fe(2+)</name>
        <dbReference type="ChEBI" id="CHEBI:29033"/>
    </cofactor>
</comment>
<keyword evidence="11 12" id="KW-0275">Fatty acid biosynthesis</keyword>
<evidence type="ECO:0000313" key="15">
    <source>
        <dbReference type="Proteomes" id="UP000013827"/>
    </source>
</evidence>
<evidence type="ECO:0000256" key="3">
    <source>
        <dbReference type="ARBA" id="ARBA00022516"/>
    </source>
</evidence>
<protein>
    <recommendedName>
        <fullName evidence="13">Fatty acid desaturase domain-containing protein</fullName>
    </recommendedName>
</protein>
<organism evidence="14 15">
    <name type="scientific">Emiliania huxleyi (strain CCMP1516)</name>
    <dbReference type="NCBI Taxonomy" id="280463"/>
    <lineage>
        <taxon>Eukaryota</taxon>
        <taxon>Haptista</taxon>
        <taxon>Haptophyta</taxon>
        <taxon>Prymnesiophyceae</taxon>
        <taxon>Isochrysidales</taxon>
        <taxon>Noelaerhabdaceae</taxon>
        <taxon>Emiliania</taxon>
    </lineage>
</organism>
<dbReference type="KEGG" id="ehx:EMIHUDRAFT_55855"/>
<feature type="domain" description="Fatty acid desaturase" evidence="13">
    <location>
        <begin position="2"/>
        <end position="189"/>
    </location>
</feature>
<evidence type="ECO:0000313" key="14">
    <source>
        <dbReference type="EnsemblProtists" id="EOD14752"/>
    </source>
</evidence>
<dbReference type="CDD" id="cd03505">
    <property type="entry name" value="Delta9-FADS-like"/>
    <property type="match status" value="1"/>
</dbReference>
<evidence type="ECO:0000256" key="11">
    <source>
        <dbReference type="ARBA" id="ARBA00023160"/>
    </source>
</evidence>
<dbReference type="HOGENOM" id="CLU_027359_1_2_1"/>